<evidence type="ECO:0000313" key="1">
    <source>
        <dbReference type="EMBL" id="JAH95514.1"/>
    </source>
</evidence>
<reference evidence="1" key="1">
    <citation type="submission" date="2014-11" db="EMBL/GenBank/DDBJ databases">
        <authorList>
            <person name="Amaro Gonzalez C."/>
        </authorList>
    </citation>
    <scope>NUCLEOTIDE SEQUENCE</scope>
</reference>
<dbReference type="AlphaFoldDB" id="A0A0E9WYT4"/>
<dbReference type="EMBL" id="GBXM01013063">
    <property type="protein sequence ID" value="JAH95514.1"/>
    <property type="molecule type" value="Transcribed_RNA"/>
</dbReference>
<accession>A0A0E9WYT4</accession>
<sequence>MGMEKREKKMKCPGTVRNLYPIIPLSCLRSDIGECVVKVCGEHLKIKKSKVKEQISPLTPRCHRPFQRLLQKLQIHKKQKWRDI</sequence>
<proteinExistence type="predicted"/>
<protein>
    <submittedName>
        <fullName evidence="1">Uncharacterized protein</fullName>
    </submittedName>
</protein>
<name>A0A0E9WYT4_ANGAN</name>
<organism evidence="1">
    <name type="scientific">Anguilla anguilla</name>
    <name type="common">European freshwater eel</name>
    <name type="synonym">Muraena anguilla</name>
    <dbReference type="NCBI Taxonomy" id="7936"/>
    <lineage>
        <taxon>Eukaryota</taxon>
        <taxon>Metazoa</taxon>
        <taxon>Chordata</taxon>
        <taxon>Craniata</taxon>
        <taxon>Vertebrata</taxon>
        <taxon>Euteleostomi</taxon>
        <taxon>Actinopterygii</taxon>
        <taxon>Neopterygii</taxon>
        <taxon>Teleostei</taxon>
        <taxon>Anguilliformes</taxon>
        <taxon>Anguillidae</taxon>
        <taxon>Anguilla</taxon>
    </lineage>
</organism>
<reference evidence="1" key="2">
    <citation type="journal article" date="2015" name="Fish Shellfish Immunol.">
        <title>Early steps in the European eel (Anguilla anguilla)-Vibrio vulnificus interaction in the gills: Role of the RtxA13 toxin.</title>
        <authorList>
            <person name="Callol A."/>
            <person name="Pajuelo D."/>
            <person name="Ebbesson L."/>
            <person name="Teles M."/>
            <person name="MacKenzie S."/>
            <person name="Amaro C."/>
        </authorList>
    </citation>
    <scope>NUCLEOTIDE SEQUENCE</scope>
</reference>